<protein>
    <recommendedName>
        <fullName evidence="9">Proteasome subunit beta</fullName>
    </recommendedName>
</protein>
<keyword evidence="7 9" id="KW-0539">Nucleus</keyword>
<dbReference type="GO" id="GO:0005737">
    <property type="term" value="C:cytoplasm"/>
    <property type="evidence" value="ECO:0007669"/>
    <property type="project" value="UniProtKB-SubCell"/>
</dbReference>
<dbReference type="EMBL" id="JADGKB010000086">
    <property type="protein sequence ID" value="KAJ3254387.1"/>
    <property type="molecule type" value="Genomic_DNA"/>
</dbReference>
<evidence type="ECO:0000256" key="3">
    <source>
        <dbReference type="ARBA" id="ARBA00022670"/>
    </source>
</evidence>
<dbReference type="InterPro" id="IPR001353">
    <property type="entry name" value="Proteasome_sua/b"/>
</dbReference>
<dbReference type="GO" id="GO:0019774">
    <property type="term" value="C:proteasome core complex, beta-subunit complex"/>
    <property type="evidence" value="ECO:0007669"/>
    <property type="project" value="UniProtKB-ARBA"/>
</dbReference>
<comment type="similarity">
    <text evidence="9">Belongs to the peptidase T1B family.</text>
</comment>
<dbReference type="PRINTS" id="PR00141">
    <property type="entry name" value="PROTEASOME"/>
</dbReference>
<dbReference type="CDD" id="cd03763">
    <property type="entry name" value="proteasome_beta_type_7"/>
    <property type="match status" value="1"/>
</dbReference>
<dbReference type="PANTHER" id="PTHR32194:SF4">
    <property type="entry name" value="PROTEASOME SUBUNIT BETA TYPE-7"/>
    <property type="match status" value="1"/>
</dbReference>
<dbReference type="PROSITE" id="PS00854">
    <property type="entry name" value="PROTEASOME_BETA_1"/>
    <property type="match status" value="1"/>
</dbReference>
<dbReference type="SUPFAM" id="SSF56235">
    <property type="entry name" value="N-terminal nucleophile aminohydrolases (Ntn hydrolases)"/>
    <property type="match status" value="1"/>
</dbReference>
<dbReference type="GO" id="GO:0005634">
    <property type="term" value="C:nucleus"/>
    <property type="evidence" value="ECO:0007669"/>
    <property type="project" value="UniProtKB-SubCell"/>
</dbReference>
<evidence type="ECO:0000313" key="11">
    <source>
        <dbReference type="EMBL" id="KAJ3254387.1"/>
    </source>
</evidence>
<evidence type="ECO:0000256" key="9">
    <source>
        <dbReference type="RuleBase" id="RU004203"/>
    </source>
</evidence>
<keyword evidence="4" id="KW-0888">Threonine protease</keyword>
<sequence length="263" mass="28680">MPANLEKGGFSFENHTRNIQLEQRGHKPPKATSTGTTIVGLIYKDGIVLGADTRATEGPIVADKNCEKIHYLAPNMYCCGAGTAADTEFSTNLISSKLELHRLQTGRQARVVTAMTMLKQMLFKYQGHIGAALVLGGYDLNGPQLYTIAPHGSTDKLPYVTMGSGSLAAMAIFENGWKKDMEKEQAIKLVQDAIEAGIFNDLGSGSNVDVTVITKDGVEYLRNYGKPNERGQKENSYKYPKGTTKILTSKVRDLVVVEDMDLS</sequence>
<gene>
    <name evidence="11" type="primary">PUP1</name>
    <name evidence="11" type="ORF">HK103_007181</name>
</gene>
<evidence type="ECO:0000256" key="7">
    <source>
        <dbReference type="ARBA" id="ARBA00023242"/>
    </source>
</evidence>
<evidence type="ECO:0000256" key="8">
    <source>
        <dbReference type="PIRSR" id="PIRSR600243-1"/>
    </source>
</evidence>
<dbReference type="PROSITE" id="PS51476">
    <property type="entry name" value="PROTEASOME_BETA_2"/>
    <property type="match status" value="1"/>
</dbReference>
<comment type="catalytic activity">
    <reaction evidence="1">
        <text>Cleavage of peptide bonds with very broad specificity.</text>
        <dbReference type="EC" id="3.4.25.1"/>
    </reaction>
</comment>
<proteinExistence type="inferred from homology"/>
<dbReference type="InterPro" id="IPR016050">
    <property type="entry name" value="Proteasome_bsu_CS"/>
</dbReference>
<dbReference type="InterPro" id="IPR024689">
    <property type="entry name" value="Proteasome_bsu_C"/>
</dbReference>
<organism evidence="11 12">
    <name type="scientific">Boothiomyces macroporosus</name>
    <dbReference type="NCBI Taxonomy" id="261099"/>
    <lineage>
        <taxon>Eukaryota</taxon>
        <taxon>Fungi</taxon>
        <taxon>Fungi incertae sedis</taxon>
        <taxon>Chytridiomycota</taxon>
        <taxon>Chytridiomycota incertae sedis</taxon>
        <taxon>Chytridiomycetes</taxon>
        <taxon>Rhizophydiales</taxon>
        <taxon>Terramycetaceae</taxon>
        <taxon>Boothiomyces</taxon>
    </lineage>
</organism>
<feature type="domain" description="Proteasome beta subunit C-terminal" evidence="10">
    <location>
        <begin position="227"/>
        <end position="258"/>
    </location>
</feature>
<dbReference type="InterPro" id="IPR029055">
    <property type="entry name" value="Ntn_hydrolases_N"/>
</dbReference>
<keyword evidence="6 9" id="KW-0647">Proteasome</keyword>
<dbReference type="PANTHER" id="PTHR32194">
    <property type="entry name" value="METALLOPROTEASE TLDD"/>
    <property type="match status" value="1"/>
</dbReference>
<evidence type="ECO:0000256" key="6">
    <source>
        <dbReference type="ARBA" id="ARBA00022942"/>
    </source>
</evidence>
<dbReference type="Pfam" id="PF00227">
    <property type="entry name" value="Proteasome"/>
    <property type="match status" value="1"/>
</dbReference>
<keyword evidence="2 9" id="KW-0963">Cytoplasm</keyword>
<evidence type="ECO:0000259" key="10">
    <source>
        <dbReference type="Pfam" id="PF12465"/>
    </source>
</evidence>
<evidence type="ECO:0000256" key="5">
    <source>
        <dbReference type="ARBA" id="ARBA00022801"/>
    </source>
</evidence>
<dbReference type="AlphaFoldDB" id="A0AAD5Y629"/>
<keyword evidence="3" id="KW-0645">Protease</keyword>
<evidence type="ECO:0000256" key="4">
    <source>
        <dbReference type="ARBA" id="ARBA00022698"/>
    </source>
</evidence>
<evidence type="ECO:0000256" key="2">
    <source>
        <dbReference type="ARBA" id="ARBA00022490"/>
    </source>
</evidence>
<dbReference type="Proteomes" id="UP001210925">
    <property type="component" value="Unassembled WGS sequence"/>
</dbReference>
<name>A0AAD5Y629_9FUNG</name>
<comment type="subcellular location">
    <subcellularLocation>
        <location evidence="9">Cytoplasm</location>
    </subcellularLocation>
    <subcellularLocation>
        <location evidence="9">Nucleus</location>
    </subcellularLocation>
</comment>
<evidence type="ECO:0000313" key="12">
    <source>
        <dbReference type="Proteomes" id="UP001210925"/>
    </source>
</evidence>
<dbReference type="Gene3D" id="3.60.20.10">
    <property type="entry name" value="Glutamine Phosphoribosylpyrophosphate, subunit 1, domain 1"/>
    <property type="match status" value="1"/>
</dbReference>
<keyword evidence="5" id="KW-0378">Hydrolase</keyword>
<dbReference type="FunFam" id="3.60.20.10:FF:000005">
    <property type="entry name" value="Proteasome subunit beta type-2"/>
    <property type="match status" value="1"/>
</dbReference>
<comment type="caution">
    <text evidence="11">The sequence shown here is derived from an EMBL/GenBank/DDBJ whole genome shotgun (WGS) entry which is preliminary data.</text>
</comment>
<comment type="function">
    <text evidence="9">Component of the proteasome, a multicatalytic proteinase complex which is characterized by its ability to cleave peptides with Arg, Phe, Tyr, Leu, and Glu adjacent to the leaving group at neutral or slightly basic pH. The proteasome has an ATP-dependent proteolytic activity.</text>
</comment>
<reference evidence="11" key="1">
    <citation type="submission" date="2020-05" db="EMBL/GenBank/DDBJ databases">
        <title>Phylogenomic resolution of chytrid fungi.</title>
        <authorList>
            <person name="Stajich J.E."/>
            <person name="Amses K."/>
            <person name="Simmons R."/>
            <person name="Seto K."/>
            <person name="Myers J."/>
            <person name="Bonds A."/>
            <person name="Quandt C.A."/>
            <person name="Barry K."/>
            <person name="Liu P."/>
            <person name="Grigoriev I."/>
            <person name="Longcore J.E."/>
            <person name="James T.Y."/>
        </authorList>
    </citation>
    <scope>NUCLEOTIDE SEQUENCE</scope>
    <source>
        <strain evidence="11">PLAUS21</strain>
    </source>
</reference>
<accession>A0AAD5Y629</accession>
<dbReference type="GO" id="GO:0004298">
    <property type="term" value="F:threonine-type endopeptidase activity"/>
    <property type="evidence" value="ECO:0007669"/>
    <property type="project" value="UniProtKB-KW"/>
</dbReference>
<evidence type="ECO:0000256" key="1">
    <source>
        <dbReference type="ARBA" id="ARBA00001198"/>
    </source>
</evidence>
<comment type="subunit">
    <text evidence="9">Component of the proteasome complex.</text>
</comment>
<dbReference type="Pfam" id="PF12465">
    <property type="entry name" value="Pr_beta_C"/>
    <property type="match status" value="1"/>
</dbReference>
<dbReference type="InterPro" id="IPR023333">
    <property type="entry name" value="Proteasome_suB-type"/>
</dbReference>
<feature type="active site" description="Nucleophile" evidence="8">
    <location>
        <position position="36"/>
    </location>
</feature>
<keyword evidence="12" id="KW-1185">Reference proteome</keyword>
<dbReference type="GO" id="GO:0051603">
    <property type="term" value="P:proteolysis involved in protein catabolic process"/>
    <property type="evidence" value="ECO:0007669"/>
    <property type="project" value="InterPro"/>
</dbReference>
<dbReference type="InterPro" id="IPR000243">
    <property type="entry name" value="Pept_T1A_subB"/>
</dbReference>